<gene>
    <name evidence="1" type="ORF">H8E23_05715</name>
</gene>
<dbReference type="EMBL" id="JACNJH010000111">
    <property type="protein sequence ID" value="MBC8360874.1"/>
    <property type="molecule type" value="Genomic_DNA"/>
</dbReference>
<dbReference type="AlphaFoldDB" id="A0A8J6NR96"/>
<organism evidence="1 2">
    <name type="scientific">Candidatus Desulfatibia profunda</name>
    <dbReference type="NCBI Taxonomy" id="2841695"/>
    <lineage>
        <taxon>Bacteria</taxon>
        <taxon>Pseudomonadati</taxon>
        <taxon>Thermodesulfobacteriota</taxon>
        <taxon>Desulfobacteria</taxon>
        <taxon>Desulfobacterales</taxon>
        <taxon>Desulfobacterales incertae sedis</taxon>
        <taxon>Candidatus Desulfatibia</taxon>
    </lineage>
</organism>
<dbReference type="Proteomes" id="UP000603434">
    <property type="component" value="Unassembled WGS sequence"/>
</dbReference>
<protein>
    <submittedName>
        <fullName evidence="1">Uncharacterized protein</fullName>
    </submittedName>
</protein>
<reference evidence="1 2" key="1">
    <citation type="submission" date="2020-08" db="EMBL/GenBank/DDBJ databases">
        <title>Bridging the membrane lipid divide: bacteria of the FCB group superphylum have the potential to synthesize archaeal ether lipids.</title>
        <authorList>
            <person name="Villanueva L."/>
            <person name="Von Meijenfeldt F.A.B."/>
            <person name="Westbye A.B."/>
            <person name="Yadav S."/>
            <person name="Hopmans E.C."/>
            <person name="Dutilh B.E."/>
            <person name="Sinninghe Damste J.S."/>
        </authorList>
    </citation>
    <scope>NUCLEOTIDE SEQUENCE [LARGE SCALE GENOMIC DNA]</scope>
    <source>
        <strain evidence="1">NIOZ-UU30</strain>
    </source>
</reference>
<name>A0A8J6NR96_9BACT</name>
<proteinExistence type="predicted"/>
<evidence type="ECO:0000313" key="1">
    <source>
        <dbReference type="EMBL" id="MBC8360874.1"/>
    </source>
</evidence>
<sequence length="64" mass="6942">MNQEMECMCQECGISVYLPKTDIALEDPASSDSKLLDRLLACQNCGGQLALVGKAGDEPHCRLK</sequence>
<evidence type="ECO:0000313" key="2">
    <source>
        <dbReference type="Proteomes" id="UP000603434"/>
    </source>
</evidence>
<accession>A0A8J6NR96</accession>
<comment type="caution">
    <text evidence="1">The sequence shown here is derived from an EMBL/GenBank/DDBJ whole genome shotgun (WGS) entry which is preliminary data.</text>
</comment>